<gene>
    <name evidence="2" type="ORF">CXX69_00050</name>
</gene>
<organism evidence="2 3">
    <name type="scientific">Candidatus Thalassarchaeum betae</name>
    <dbReference type="NCBI Taxonomy" id="2599289"/>
    <lineage>
        <taxon>Archaea</taxon>
        <taxon>Methanobacteriati</taxon>
        <taxon>Thermoplasmatota</taxon>
        <taxon>Candidatus Poseidoniia</taxon>
        <taxon>Candidatus Poseidoniales</taxon>
        <taxon>Candidatus Thalassarchaeaceae</taxon>
        <taxon>Candidatus Thalassarchaeum</taxon>
    </lineage>
</organism>
<feature type="coiled-coil region" evidence="1">
    <location>
        <begin position="75"/>
        <end position="135"/>
    </location>
</feature>
<sequence>MRDGKPGQDAEQEEVRGVAARLSDIPSERLVEEVVSVWDELIRVEEDLTVSRQRARALEVELGARGDDGLMRARLAELEEVLRVADARVSQMEGLLENERRRRADLEEGAGRGRVEELQEENARLLRSEEEQMMLILDMEAQIDRLVSELEEG</sequence>
<name>A0A2V3HTC1_9ARCH</name>
<protein>
    <submittedName>
        <fullName evidence="2">Uncharacterized protein</fullName>
    </submittedName>
</protein>
<comment type="caution">
    <text evidence="2">The sequence shown here is derived from an EMBL/GenBank/DDBJ whole genome shotgun (WGS) entry which is preliminary data.</text>
</comment>
<evidence type="ECO:0000256" key="1">
    <source>
        <dbReference type="SAM" id="Coils"/>
    </source>
</evidence>
<dbReference type="Proteomes" id="UP000248161">
    <property type="component" value="Unassembled WGS sequence"/>
</dbReference>
<reference evidence="2 3" key="1">
    <citation type="journal article" date="2015" name="Nat. Commun.">
        <title>Genomic and transcriptomic evidence for scavenging of diverse organic compounds by widespread deep-sea archaea.</title>
        <authorList>
            <person name="Li M."/>
            <person name="Baker B.J."/>
            <person name="Anantharaman K."/>
            <person name="Jain S."/>
            <person name="Breier J.A."/>
            <person name="Dick G.J."/>
        </authorList>
    </citation>
    <scope>NUCLEOTIDE SEQUENCE [LARGE SCALE GENOMIC DNA]</scope>
    <source>
        <strain evidence="2">Cayman_51_deep</strain>
    </source>
</reference>
<accession>A0A2V3HTC1</accession>
<proteinExistence type="predicted"/>
<evidence type="ECO:0000313" key="3">
    <source>
        <dbReference type="Proteomes" id="UP000248161"/>
    </source>
</evidence>
<dbReference type="AlphaFoldDB" id="A0A2V3HTC1"/>
<evidence type="ECO:0000313" key="2">
    <source>
        <dbReference type="EMBL" id="PXF22374.1"/>
    </source>
</evidence>
<dbReference type="EMBL" id="PSPG01000001">
    <property type="protein sequence ID" value="PXF22374.1"/>
    <property type="molecule type" value="Genomic_DNA"/>
</dbReference>
<keyword evidence="1" id="KW-0175">Coiled coil</keyword>